<sequence length="94" mass="10250">MQIAEILSDLTSLRACGHTEALALVNVHKTAESTAEEQGAESSELSRAKELADLHYTVKVKHMKNGPGSDPEVDEGLQHAREDVNQVLRELKSS</sequence>
<keyword evidence="3" id="KW-1185">Reference proteome</keyword>
<gene>
    <name evidence="2" type="ORF">BGW36DRAFT_384381</name>
</gene>
<comment type="caution">
    <text evidence="2">The sequence shown here is derived from an EMBL/GenBank/DDBJ whole genome shotgun (WGS) entry which is preliminary data.</text>
</comment>
<feature type="region of interest" description="Disordered" evidence="1">
    <location>
        <begin position="62"/>
        <end position="81"/>
    </location>
</feature>
<accession>A0AAD4PY01</accession>
<evidence type="ECO:0000313" key="3">
    <source>
        <dbReference type="Proteomes" id="UP001201262"/>
    </source>
</evidence>
<protein>
    <submittedName>
        <fullName evidence="2">Uncharacterized protein</fullName>
    </submittedName>
</protein>
<dbReference type="RefSeq" id="XP_046069775.1">
    <property type="nucleotide sequence ID" value="XM_046216783.1"/>
</dbReference>
<reference evidence="2" key="1">
    <citation type="submission" date="2021-12" db="EMBL/GenBank/DDBJ databases">
        <title>Convergent genome expansion in fungi linked to evolution of root-endophyte symbiosis.</title>
        <authorList>
            <consortium name="DOE Joint Genome Institute"/>
            <person name="Ke Y.-H."/>
            <person name="Bonito G."/>
            <person name="Liao H.-L."/>
            <person name="Looney B."/>
            <person name="Rojas-Flechas A."/>
            <person name="Nash J."/>
            <person name="Hameed K."/>
            <person name="Schadt C."/>
            <person name="Martin F."/>
            <person name="Crous P.W."/>
            <person name="Miettinen O."/>
            <person name="Magnuson J.K."/>
            <person name="Labbe J."/>
            <person name="Jacobson D."/>
            <person name="Doktycz M.J."/>
            <person name="Veneault-Fourrey C."/>
            <person name="Kuo A."/>
            <person name="Mondo S."/>
            <person name="Calhoun S."/>
            <person name="Riley R."/>
            <person name="Ohm R."/>
            <person name="LaButti K."/>
            <person name="Andreopoulos B."/>
            <person name="Pangilinan J."/>
            <person name="Nolan M."/>
            <person name="Tritt A."/>
            <person name="Clum A."/>
            <person name="Lipzen A."/>
            <person name="Daum C."/>
            <person name="Barry K."/>
            <person name="Grigoriev I.V."/>
            <person name="Vilgalys R."/>
        </authorList>
    </citation>
    <scope>NUCLEOTIDE SEQUENCE</scope>
    <source>
        <strain evidence="2">PMI_201</strain>
    </source>
</reference>
<evidence type="ECO:0000313" key="2">
    <source>
        <dbReference type="EMBL" id="KAH8694105.1"/>
    </source>
</evidence>
<dbReference type="Proteomes" id="UP001201262">
    <property type="component" value="Unassembled WGS sequence"/>
</dbReference>
<dbReference type="GeneID" id="70247070"/>
<dbReference type="AlphaFoldDB" id="A0AAD4PY01"/>
<evidence type="ECO:0000256" key="1">
    <source>
        <dbReference type="SAM" id="MobiDB-lite"/>
    </source>
</evidence>
<dbReference type="EMBL" id="JAJTJA010000009">
    <property type="protein sequence ID" value="KAH8694105.1"/>
    <property type="molecule type" value="Genomic_DNA"/>
</dbReference>
<organism evidence="2 3">
    <name type="scientific">Talaromyces proteolyticus</name>
    <dbReference type="NCBI Taxonomy" id="1131652"/>
    <lineage>
        <taxon>Eukaryota</taxon>
        <taxon>Fungi</taxon>
        <taxon>Dikarya</taxon>
        <taxon>Ascomycota</taxon>
        <taxon>Pezizomycotina</taxon>
        <taxon>Eurotiomycetes</taxon>
        <taxon>Eurotiomycetidae</taxon>
        <taxon>Eurotiales</taxon>
        <taxon>Trichocomaceae</taxon>
        <taxon>Talaromyces</taxon>
        <taxon>Talaromyces sect. Bacilispori</taxon>
    </lineage>
</organism>
<proteinExistence type="predicted"/>
<name>A0AAD4PY01_9EURO</name>